<organism evidence="2 3">
    <name type="scientific">Protea cynaroides</name>
    <dbReference type="NCBI Taxonomy" id="273540"/>
    <lineage>
        <taxon>Eukaryota</taxon>
        <taxon>Viridiplantae</taxon>
        <taxon>Streptophyta</taxon>
        <taxon>Embryophyta</taxon>
        <taxon>Tracheophyta</taxon>
        <taxon>Spermatophyta</taxon>
        <taxon>Magnoliopsida</taxon>
        <taxon>Proteales</taxon>
        <taxon>Proteaceae</taxon>
        <taxon>Protea</taxon>
    </lineage>
</organism>
<gene>
    <name evidence="2" type="ORF">NE237_025157</name>
</gene>
<proteinExistence type="predicted"/>
<keyword evidence="1" id="KW-1133">Transmembrane helix</keyword>
<feature type="transmembrane region" description="Helical" evidence="1">
    <location>
        <begin position="21"/>
        <end position="40"/>
    </location>
</feature>
<evidence type="ECO:0000256" key="1">
    <source>
        <dbReference type="SAM" id="Phobius"/>
    </source>
</evidence>
<dbReference type="EMBL" id="JAMYWD010000010">
    <property type="protein sequence ID" value="KAJ4958046.1"/>
    <property type="molecule type" value="Genomic_DNA"/>
</dbReference>
<protein>
    <submittedName>
        <fullName evidence="2">Uncharacterized protein</fullName>
    </submittedName>
</protein>
<keyword evidence="3" id="KW-1185">Reference proteome</keyword>
<evidence type="ECO:0000313" key="3">
    <source>
        <dbReference type="Proteomes" id="UP001141806"/>
    </source>
</evidence>
<dbReference type="AlphaFoldDB" id="A0A9Q0H3N2"/>
<name>A0A9Q0H3N2_9MAGN</name>
<feature type="transmembrane region" description="Helical" evidence="1">
    <location>
        <begin position="46"/>
        <end position="70"/>
    </location>
</feature>
<dbReference type="Proteomes" id="UP001141806">
    <property type="component" value="Unassembled WGS sequence"/>
</dbReference>
<sequence length="110" mass="12823">MVSKCSTPKSASVQAFLCKKLWQWIFGRGTGFLATGFQLRLKDGVFYFYTWSESFLYCSGLFPSGLIYILKKIERFRPFVYLSQPLCEFVLFFPRLHIGLRMEGKGVWLP</sequence>
<comment type="caution">
    <text evidence="2">The sequence shown here is derived from an EMBL/GenBank/DDBJ whole genome shotgun (WGS) entry which is preliminary data.</text>
</comment>
<reference evidence="2" key="1">
    <citation type="journal article" date="2023" name="Plant J.">
        <title>The genome of the king protea, Protea cynaroides.</title>
        <authorList>
            <person name="Chang J."/>
            <person name="Duong T.A."/>
            <person name="Schoeman C."/>
            <person name="Ma X."/>
            <person name="Roodt D."/>
            <person name="Barker N."/>
            <person name="Li Z."/>
            <person name="Van de Peer Y."/>
            <person name="Mizrachi E."/>
        </authorList>
    </citation>
    <scope>NUCLEOTIDE SEQUENCE</scope>
    <source>
        <tissue evidence="2">Young leaves</tissue>
    </source>
</reference>
<keyword evidence="1" id="KW-0472">Membrane</keyword>
<evidence type="ECO:0000313" key="2">
    <source>
        <dbReference type="EMBL" id="KAJ4958046.1"/>
    </source>
</evidence>
<keyword evidence="1" id="KW-0812">Transmembrane</keyword>
<accession>A0A9Q0H3N2</accession>